<sequence length="104" mass="11743">MAPLVVSVAYPVGFKFDMDYYLNHHMPLVQEKWAPFGLKSWKIAQYTSKDSPYSVVAWLEFEGEESWTKASTSEVAQQVFGDIPNFTDSQASLQAGTVVKSESW</sequence>
<evidence type="ECO:0000313" key="2">
    <source>
        <dbReference type="Proteomes" id="UP001497700"/>
    </source>
</evidence>
<protein>
    <submittedName>
        <fullName evidence="1">Uncharacterized protein</fullName>
    </submittedName>
</protein>
<comment type="caution">
    <text evidence="1">The sequence shown here is derived from an EMBL/GenBank/DDBJ whole genome shotgun (WGS) entry which is preliminary data.</text>
</comment>
<organism evidence="1 2">
    <name type="scientific">Hypoxylon rubiginosum</name>
    <dbReference type="NCBI Taxonomy" id="110542"/>
    <lineage>
        <taxon>Eukaryota</taxon>
        <taxon>Fungi</taxon>
        <taxon>Dikarya</taxon>
        <taxon>Ascomycota</taxon>
        <taxon>Pezizomycotina</taxon>
        <taxon>Sordariomycetes</taxon>
        <taxon>Xylariomycetidae</taxon>
        <taxon>Xylariales</taxon>
        <taxon>Hypoxylaceae</taxon>
        <taxon>Hypoxylon</taxon>
    </lineage>
</organism>
<evidence type="ECO:0000313" key="1">
    <source>
        <dbReference type="EMBL" id="KAI4861562.1"/>
    </source>
</evidence>
<gene>
    <name evidence="1" type="ORF">F4820DRAFT_56878</name>
</gene>
<dbReference type="Proteomes" id="UP001497700">
    <property type="component" value="Unassembled WGS sequence"/>
</dbReference>
<dbReference type="EMBL" id="MU393548">
    <property type="protein sequence ID" value="KAI4861562.1"/>
    <property type="molecule type" value="Genomic_DNA"/>
</dbReference>
<reference evidence="1 2" key="1">
    <citation type="journal article" date="2022" name="New Phytol.">
        <title>Ecological generalism drives hyperdiversity of secondary metabolite gene clusters in xylarialean endophytes.</title>
        <authorList>
            <person name="Franco M.E.E."/>
            <person name="Wisecaver J.H."/>
            <person name="Arnold A.E."/>
            <person name="Ju Y.M."/>
            <person name="Slot J.C."/>
            <person name="Ahrendt S."/>
            <person name="Moore L.P."/>
            <person name="Eastman K.E."/>
            <person name="Scott K."/>
            <person name="Konkel Z."/>
            <person name="Mondo S.J."/>
            <person name="Kuo A."/>
            <person name="Hayes R.D."/>
            <person name="Haridas S."/>
            <person name="Andreopoulos B."/>
            <person name="Riley R."/>
            <person name="LaButti K."/>
            <person name="Pangilinan J."/>
            <person name="Lipzen A."/>
            <person name="Amirebrahimi M."/>
            <person name="Yan J."/>
            <person name="Adam C."/>
            <person name="Keymanesh K."/>
            <person name="Ng V."/>
            <person name="Louie K."/>
            <person name="Northen T."/>
            <person name="Drula E."/>
            <person name="Henrissat B."/>
            <person name="Hsieh H.M."/>
            <person name="Youens-Clark K."/>
            <person name="Lutzoni F."/>
            <person name="Miadlikowska J."/>
            <person name="Eastwood D.C."/>
            <person name="Hamelin R.C."/>
            <person name="Grigoriev I.V."/>
            <person name="U'Ren J.M."/>
        </authorList>
    </citation>
    <scope>NUCLEOTIDE SEQUENCE [LARGE SCALE GENOMIC DNA]</scope>
    <source>
        <strain evidence="1 2">CBS 119005</strain>
    </source>
</reference>
<keyword evidence="2" id="KW-1185">Reference proteome</keyword>
<name>A0ACB9YQA4_9PEZI</name>
<proteinExistence type="predicted"/>
<accession>A0ACB9YQA4</accession>